<reference evidence="1" key="1">
    <citation type="submission" date="2014-11" db="EMBL/GenBank/DDBJ databases">
        <authorList>
            <person name="Amaro Gonzalez C."/>
        </authorList>
    </citation>
    <scope>NUCLEOTIDE SEQUENCE</scope>
</reference>
<dbReference type="EMBL" id="GBXM01050920">
    <property type="protein sequence ID" value="JAH57657.1"/>
    <property type="molecule type" value="Transcribed_RNA"/>
</dbReference>
<organism evidence="1">
    <name type="scientific">Anguilla anguilla</name>
    <name type="common">European freshwater eel</name>
    <name type="synonym">Muraena anguilla</name>
    <dbReference type="NCBI Taxonomy" id="7936"/>
    <lineage>
        <taxon>Eukaryota</taxon>
        <taxon>Metazoa</taxon>
        <taxon>Chordata</taxon>
        <taxon>Craniata</taxon>
        <taxon>Vertebrata</taxon>
        <taxon>Euteleostomi</taxon>
        <taxon>Actinopterygii</taxon>
        <taxon>Neopterygii</taxon>
        <taxon>Teleostei</taxon>
        <taxon>Anguilliformes</taxon>
        <taxon>Anguillidae</taxon>
        <taxon>Anguilla</taxon>
    </lineage>
</organism>
<sequence length="44" mass="5350">MLLYINTKIKLRQNTFNCITNKVIETHIISILLFILKFFRMLHI</sequence>
<protein>
    <submittedName>
        <fullName evidence="1">Uncharacterized protein</fullName>
    </submittedName>
</protein>
<dbReference type="AlphaFoldDB" id="A0A0E9TVZ9"/>
<name>A0A0E9TVZ9_ANGAN</name>
<proteinExistence type="predicted"/>
<accession>A0A0E9TVZ9</accession>
<reference evidence="1" key="2">
    <citation type="journal article" date="2015" name="Fish Shellfish Immunol.">
        <title>Early steps in the European eel (Anguilla anguilla)-Vibrio vulnificus interaction in the gills: Role of the RtxA13 toxin.</title>
        <authorList>
            <person name="Callol A."/>
            <person name="Pajuelo D."/>
            <person name="Ebbesson L."/>
            <person name="Teles M."/>
            <person name="MacKenzie S."/>
            <person name="Amaro C."/>
        </authorList>
    </citation>
    <scope>NUCLEOTIDE SEQUENCE</scope>
</reference>
<evidence type="ECO:0000313" key="1">
    <source>
        <dbReference type="EMBL" id="JAH57657.1"/>
    </source>
</evidence>